<comment type="caution">
    <text evidence="1">The sequence shown here is derived from an EMBL/GenBank/DDBJ whole genome shotgun (WGS) entry which is preliminary data.</text>
</comment>
<keyword evidence="2" id="KW-1185">Reference proteome</keyword>
<name>A0AAD4CAJ6_BOLED</name>
<evidence type="ECO:0000313" key="2">
    <source>
        <dbReference type="Proteomes" id="UP001194468"/>
    </source>
</evidence>
<evidence type="ECO:0000313" key="1">
    <source>
        <dbReference type="EMBL" id="KAF8452759.1"/>
    </source>
</evidence>
<dbReference type="Proteomes" id="UP001194468">
    <property type="component" value="Unassembled WGS sequence"/>
</dbReference>
<protein>
    <submittedName>
        <fullName evidence="1">Uncharacterized protein</fullName>
    </submittedName>
</protein>
<reference evidence="1" key="2">
    <citation type="journal article" date="2020" name="Nat. Commun.">
        <title>Large-scale genome sequencing of mycorrhizal fungi provides insights into the early evolution of symbiotic traits.</title>
        <authorList>
            <person name="Miyauchi S."/>
            <person name="Kiss E."/>
            <person name="Kuo A."/>
            <person name="Drula E."/>
            <person name="Kohler A."/>
            <person name="Sanchez-Garcia M."/>
            <person name="Morin E."/>
            <person name="Andreopoulos B."/>
            <person name="Barry K.W."/>
            <person name="Bonito G."/>
            <person name="Buee M."/>
            <person name="Carver A."/>
            <person name="Chen C."/>
            <person name="Cichocki N."/>
            <person name="Clum A."/>
            <person name="Culley D."/>
            <person name="Crous P.W."/>
            <person name="Fauchery L."/>
            <person name="Girlanda M."/>
            <person name="Hayes R.D."/>
            <person name="Keri Z."/>
            <person name="LaButti K."/>
            <person name="Lipzen A."/>
            <person name="Lombard V."/>
            <person name="Magnuson J."/>
            <person name="Maillard F."/>
            <person name="Murat C."/>
            <person name="Nolan M."/>
            <person name="Ohm R.A."/>
            <person name="Pangilinan J."/>
            <person name="Pereira M.F."/>
            <person name="Perotto S."/>
            <person name="Peter M."/>
            <person name="Pfister S."/>
            <person name="Riley R."/>
            <person name="Sitrit Y."/>
            <person name="Stielow J.B."/>
            <person name="Szollosi G."/>
            <person name="Zifcakova L."/>
            <person name="Stursova M."/>
            <person name="Spatafora J.W."/>
            <person name="Tedersoo L."/>
            <person name="Vaario L.M."/>
            <person name="Yamada A."/>
            <person name="Yan M."/>
            <person name="Wang P."/>
            <person name="Xu J."/>
            <person name="Bruns T."/>
            <person name="Baldrian P."/>
            <person name="Vilgalys R."/>
            <person name="Dunand C."/>
            <person name="Henrissat B."/>
            <person name="Grigoriev I.V."/>
            <person name="Hibbett D."/>
            <person name="Nagy L.G."/>
            <person name="Martin F.M."/>
        </authorList>
    </citation>
    <scope>NUCLEOTIDE SEQUENCE</scope>
    <source>
        <strain evidence="1">BED1</strain>
    </source>
</reference>
<gene>
    <name evidence="1" type="ORF">L210DRAFT_2055740</name>
</gene>
<organism evidence="1 2">
    <name type="scientific">Boletus edulis BED1</name>
    <dbReference type="NCBI Taxonomy" id="1328754"/>
    <lineage>
        <taxon>Eukaryota</taxon>
        <taxon>Fungi</taxon>
        <taxon>Dikarya</taxon>
        <taxon>Basidiomycota</taxon>
        <taxon>Agaricomycotina</taxon>
        <taxon>Agaricomycetes</taxon>
        <taxon>Agaricomycetidae</taxon>
        <taxon>Boletales</taxon>
        <taxon>Boletineae</taxon>
        <taxon>Boletaceae</taxon>
        <taxon>Boletoideae</taxon>
        <taxon>Boletus</taxon>
    </lineage>
</organism>
<dbReference type="EMBL" id="WHUW01000001">
    <property type="protein sequence ID" value="KAF8452759.1"/>
    <property type="molecule type" value="Genomic_DNA"/>
</dbReference>
<proteinExistence type="predicted"/>
<dbReference type="AlphaFoldDB" id="A0AAD4CAJ6"/>
<accession>A0AAD4CAJ6</accession>
<sequence>MARSSTTCLQCYVQWTTRLFRRVMPCRYDRCTSTVTLRHFLHLYVRHQLIGILKLRQTLFPSGPLPDLAFLIVCLCFLVLPKPRQPSNIRFPWQHQLQLRSYSEIAYSIGASHHHRTMETDHASDLISGNASSTHSG</sequence>
<reference evidence="1" key="1">
    <citation type="submission" date="2019-10" db="EMBL/GenBank/DDBJ databases">
        <authorList>
            <consortium name="DOE Joint Genome Institute"/>
            <person name="Kuo A."/>
            <person name="Miyauchi S."/>
            <person name="Kiss E."/>
            <person name="Drula E."/>
            <person name="Kohler A."/>
            <person name="Sanchez-Garcia M."/>
            <person name="Andreopoulos B."/>
            <person name="Barry K.W."/>
            <person name="Bonito G."/>
            <person name="Buee M."/>
            <person name="Carver A."/>
            <person name="Chen C."/>
            <person name="Cichocki N."/>
            <person name="Clum A."/>
            <person name="Culley D."/>
            <person name="Crous P.W."/>
            <person name="Fauchery L."/>
            <person name="Girlanda M."/>
            <person name="Hayes R."/>
            <person name="Keri Z."/>
            <person name="LaButti K."/>
            <person name="Lipzen A."/>
            <person name="Lombard V."/>
            <person name="Magnuson J."/>
            <person name="Maillard F."/>
            <person name="Morin E."/>
            <person name="Murat C."/>
            <person name="Nolan M."/>
            <person name="Ohm R."/>
            <person name="Pangilinan J."/>
            <person name="Pereira M."/>
            <person name="Perotto S."/>
            <person name="Peter M."/>
            <person name="Riley R."/>
            <person name="Sitrit Y."/>
            <person name="Stielow B."/>
            <person name="Szollosi G."/>
            <person name="Zifcakova L."/>
            <person name="Stursova M."/>
            <person name="Spatafora J.W."/>
            <person name="Tedersoo L."/>
            <person name="Vaario L.-M."/>
            <person name="Yamada A."/>
            <person name="Yan M."/>
            <person name="Wang P."/>
            <person name="Xu J."/>
            <person name="Bruns T."/>
            <person name="Baldrian P."/>
            <person name="Vilgalys R."/>
            <person name="Henrissat B."/>
            <person name="Grigoriev I.V."/>
            <person name="Hibbett D."/>
            <person name="Nagy L.G."/>
            <person name="Martin F.M."/>
        </authorList>
    </citation>
    <scope>NUCLEOTIDE SEQUENCE</scope>
    <source>
        <strain evidence="1">BED1</strain>
    </source>
</reference>